<dbReference type="PROSITE" id="PS50234">
    <property type="entry name" value="VWFA"/>
    <property type="match status" value="1"/>
</dbReference>
<evidence type="ECO:0000313" key="4">
    <source>
        <dbReference type="EMBL" id="MFC3909608.1"/>
    </source>
</evidence>
<proteinExistence type="predicted"/>
<keyword evidence="2" id="KW-0732">Signal</keyword>
<accession>A0ABV8CH19</accession>
<keyword evidence="1" id="KW-1133">Transmembrane helix</keyword>
<dbReference type="RefSeq" id="WP_382343986.1">
    <property type="nucleotide sequence ID" value="NZ_JBHSAB010000026.1"/>
</dbReference>
<organism evidence="4 5">
    <name type="scientific">Legionella dresdenensis</name>
    <dbReference type="NCBI Taxonomy" id="450200"/>
    <lineage>
        <taxon>Bacteria</taxon>
        <taxon>Pseudomonadati</taxon>
        <taxon>Pseudomonadota</taxon>
        <taxon>Gammaproteobacteria</taxon>
        <taxon>Legionellales</taxon>
        <taxon>Legionellaceae</taxon>
        <taxon>Legionella</taxon>
    </lineage>
</organism>
<feature type="signal peptide" evidence="2">
    <location>
        <begin position="1"/>
        <end position="22"/>
    </location>
</feature>
<keyword evidence="1" id="KW-0812">Transmembrane</keyword>
<evidence type="ECO:0000256" key="2">
    <source>
        <dbReference type="SAM" id="SignalP"/>
    </source>
</evidence>
<dbReference type="InterPro" id="IPR002035">
    <property type="entry name" value="VWF_A"/>
</dbReference>
<dbReference type="SMART" id="SM00327">
    <property type="entry name" value="VWA"/>
    <property type="match status" value="1"/>
</dbReference>
<name>A0ABV8CH19_9GAMM</name>
<keyword evidence="1" id="KW-0472">Membrane</keyword>
<feature type="chain" id="PRO_5046516654" evidence="2">
    <location>
        <begin position="23"/>
        <end position="597"/>
    </location>
</feature>
<protein>
    <submittedName>
        <fullName evidence="4">VWA domain-containing protein</fullName>
    </submittedName>
</protein>
<dbReference type="Proteomes" id="UP001595758">
    <property type="component" value="Unassembled WGS sequence"/>
</dbReference>
<comment type="caution">
    <text evidence="4">The sequence shown here is derived from an EMBL/GenBank/DDBJ whole genome shotgun (WGS) entry which is preliminary data.</text>
</comment>
<evidence type="ECO:0000259" key="3">
    <source>
        <dbReference type="PROSITE" id="PS50234"/>
    </source>
</evidence>
<dbReference type="Pfam" id="PF00092">
    <property type="entry name" value="VWA"/>
    <property type="match status" value="1"/>
</dbReference>
<gene>
    <name evidence="4" type="ORF">ACFORL_11060</name>
</gene>
<reference evidence="5" key="1">
    <citation type="journal article" date="2019" name="Int. J. Syst. Evol. Microbiol.">
        <title>The Global Catalogue of Microorganisms (GCM) 10K type strain sequencing project: providing services to taxonomists for standard genome sequencing and annotation.</title>
        <authorList>
            <consortium name="The Broad Institute Genomics Platform"/>
            <consortium name="The Broad Institute Genome Sequencing Center for Infectious Disease"/>
            <person name="Wu L."/>
            <person name="Ma J."/>
        </authorList>
    </citation>
    <scope>NUCLEOTIDE SEQUENCE [LARGE SCALE GENOMIC DNA]</scope>
    <source>
        <strain evidence="5">CCUG 59858</strain>
    </source>
</reference>
<keyword evidence="5" id="KW-1185">Reference proteome</keyword>
<sequence>MIKNKNKLLTILFMSVCFFSFSKPSFSDFSAPELPQIHLLLDVSGSMKKTDPDNFRLAATKLLMNLLHERAALSIMSFDGNTVLLTPVMPVNRQYQALFSRKHSLITSSGANTDINKAVLAADANWPDNKAARIIILLTDGMIDLGSEQYSQASRQILLGSTLQQLQKDHVQVFTIGLSNMADSDLLSTLADKTNGIYQSVNSSEQLESILYNIFNATISAQGVPITPTDALTRKIAVDQRVKHLTLVIQVEPENGAVELVRPDHKLLKDGQDNAEFLRIKKYLLINIDKPMPGDWLLKGNPQQIERAVILTDLKLVNSALRGIHFNGEIIRLSAQLIDQEKKLELPIVVNHTQVQLVLKNKSYMVNYPLSYQGQGDFEAEIVLDAPVGLLEGIFSAKYEFFNRENQFLIEVKKAPFEQFVSEDRGYSLRLLNPELLVDPISIAVYSQDTRLKLILNRNGNIWQAGSNTLCSFQKNQQVVFHTVITARTQLDRQVKIRLPEMTLNCKQYDVGSVLPTPPHFPSQKYLAGLAAEKARQAAAAKAEKMKKQKAIEAANAFHPNYLLLLLAIPLLIGLWFLFRWVSKQLYKRKIKKLDID</sequence>
<dbReference type="Gene3D" id="3.40.50.410">
    <property type="entry name" value="von Willebrand factor, type A domain"/>
    <property type="match status" value="1"/>
</dbReference>
<feature type="domain" description="VWFA" evidence="3">
    <location>
        <begin position="36"/>
        <end position="218"/>
    </location>
</feature>
<dbReference type="EMBL" id="JBHSAB010000026">
    <property type="protein sequence ID" value="MFC3909608.1"/>
    <property type="molecule type" value="Genomic_DNA"/>
</dbReference>
<dbReference type="CDD" id="cd00198">
    <property type="entry name" value="vWFA"/>
    <property type="match status" value="1"/>
</dbReference>
<feature type="transmembrane region" description="Helical" evidence="1">
    <location>
        <begin position="562"/>
        <end position="582"/>
    </location>
</feature>
<dbReference type="SUPFAM" id="SSF53300">
    <property type="entry name" value="vWA-like"/>
    <property type="match status" value="1"/>
</dbReference>
<evidence type="ECO:0000313" key="5">
    <source>
        <dbReference type="Proteomes" id="UP001595758"/>
    </source>
</evidence>
<evidence type="ECO:0000256" key="1">
    <source>
        <dbReference type="SAM" id="Phobius"/>
    </source>
</evidence>
<dbReference type="InterPro" id="IPR036465">
    <property type="entry name" value="vWFA_dom_sf"/>
</dbReference>